<dbReference type="RefSeq" id="WP_349642415.1">
    <property type="nucleotide sequence ID" value="NZ_CAWVOH010000004.1"/>
</dbReference>
<dbReference type="Gene3D" id="3.90.280.10">
    <property type="entry name" value="PEBP-like"/>
    <property type="match status" value="1"/>
</dbReference>
<gene>
    <name evidence="1" type="ORF">R54876_GBNLAHCA_01452</name>
</gene>
<dbReference type="InterPro" id="IPR008914">
    <property type="entry name" value="PEBP"/>
</dbReference>
<evidence type="ECO:0000313" key="2">
    <source>
        <dbReference type="Proteomes" id="UP001314241"/>
    </source>
</evidence>
<name>A0ABM9N7E4_9LACO</name>
<accession>A0ABM9N7E4</accession>
<keyword evidence="2" id="KW-1185">Reference proteome</keyword>
<dbReference type="NCBIfam" id="TIGR00481">
    <property type="entry name" value="YbhB/YbcL family Raf kinase inhibitor-like protein"/>
    <property type="match status" value="1"/>
</dbReference>
<dbReference type="InterPro" id="IPR036610">
    <property type="entry name" value="PEBP-like_sf"/>
</dbReference>
<sequence>MQVSVKLDAGYLPDQYAKYAPAEAVIDGHAAVSFPFEVSDLPAGTKYLAWDFVDYDSIPVAGFAWIHWAVANVPVSADQVAIPADFSQAQSNYLHGKNSLVSKLLPEADPRLREHYIGPKPPNSDHDYTLRVYALSDALDLKEGFYLNELRHQILDSDKVLASTSLEIPARV</sequence>
<dbReference type="InterPro" id="IPR005247">
    <property type="entry name" value="YbhB_YbcL/LppC-like"/>
</dbReference>
<proteinExistence type="predicted"/>
<dbReference type="Pfam" id="PF01161">
    <property type="entry name" value="PBP"/>
    <property type="match status" value="1"/>
</dbReference>
<evidence type="ECO:0000313" key="1">
    <source>
        <dbReference type="EMBL" id="CAK8054869.1"/>
    </source>
</evidence>
<dbReference type="CDD" id="cd00865">
    <property type="entry name" value="PEBP_bact_arch"/>
    <property type="match status" value="1"/>
</dbReference>
<protein>
    <submittedName>
        <fullName evidence="1">Phosphatidylethanolamine-binding protein (PEBP) family (PEBP)</fullName>
    </submittedName>
</protein>
<dbReference type="Proteomes" id="UP001314241">
    <property type="component" value="Unassembled WGS sequence"/>
</dbReference>
<comment type="caution">
    <text evidence="1">The sequence shown here is derived from an EMBL/GenBank/DDBJ whole genome shotgun (WGS) entry which is preliminary data.</text>
</comment>
<reference evidence="1 2" key="1">
    <citation type="submission" date="2024-01" db="EMBL/GenBank/DDBJ databases">
        <authorList>
            <person name="Botero Cardona J."/>
        </authorList>
    </citation>
    <scope>NUCLEOTIDE SEQUENCE [LARGE SCALE GENOMIC DNA]</scope>
    <source>
        <strain evidence="1 2">LMG 33000</strain>
    </source>
</reference>
<dbReference type="SUPFAM" id="SSF49777">
    <property type="entry name" value="PEBP-like"/>
    <property type="match status" value="1"/>
</dbReference>
<dbReference type="EMBL" id="CAWVOH010000004">
    <property type="protein sequence ID" value="CAK8054869.1"/>
    <property type="molecule type" value="Genomic_DNA"/>
</dbReference>
<organism evidence="1 2">
    <name type="scientific">Eupransor demetentiae</name>
    <dbReference type="NCBI Taxonomy" id="3109584"/>
    <lineage>
        <taxon>Bacteria</taxon>
        <taxon>Bacillati</taxon>
        <taxon>Bacillota</taxon>
        <taxon>Bacilli</taxon>
        <taxon>Lactobacillales</taxon>
        <taxon>Lactobacillaceae</taxon>
        <taxon>Eupransor</taxon>
    </lineage>
</organism>